<dbReference type="CDD" id="cd04317">
    <property type="entry name" value="EcAspRS_like_N"/>
    <property type="match status" value="1"/>
</dbReference>
<dbReference type="RefSeq" id="XP_006823531.1">
    <property type="nucleotide sequence ID" value="XM_006823468.1"/>
</dbReference>
<evidence type="ECO:0000256" key="2">
    <source>
        <dbReference type="ARBA" id="ARBA00022598"/>
    </source>
</evidence>
<dbReference type="NCBIfam" id="TIGR00459">
    <property type="entry name" value="aspS_bact"/>
    <property type="match status" value="1"/>
</dbReference>
<dbReference type="PROSITE" id="PS50862">
    <property type="entry name" value="AA_TRNA_LIGASE_II"/>
    <property type="match status" value="1"/>
</dbReference>
<dbReference type="PANTHER" id="PTHR22594:SF5">
    <property type="entry name" value="ASPARTATE--TRNA LIGASE, MITOCHONDRIAL"/>
    <property type="match status" value="1"/>
</dbReference>
<name>A0ABM0MU40_SACKO</name>
<keyword evidence="4" id="KW-0067">ATP-binding</keyword>
<dbReference type="Gene3D" id="3.30.1360.30">
    <property type="entry name" value="GAD-like domain"/>
    <property type="match status" value="1"/>
</dbReference>
<dbReference type="InterPro" id="IPR004115">
    <property type="entry name" value="GAD-like_sf"/>
</dbReference>
<dbReference type="InterPro" id="IPR006195">
    <property type="entry name" value="aa-tRNA-synth_II"/>
</dbReference>
<dbReference type="Pfam" id="PF02938">
    <property type="entry name" value="GAD"/>
    <property type="match status" value="1"/>
</dbReference>
<dbReference type="NCBIfam" id="NF001750">
    <property type="entry name" value="PRK00476.1"/>
    <property type="match status" value="1"/>
</dbReference>
<accession>A0ABM0MU40</accession>
<reference evidence="9" key="1">
    <citation type="submission" date="2025-08" db="UniProtKB">
        <authorList>
            <consortium name="RefSeq"/>
        </authorList>
    </citation>
    <scope>IDENTIFICATION</scope>
    <source>
        <tissue evidence="9">Testes</tissue>
    </source>
</reference>
<dbReference type="InterPro" id="IPR004365">
    <property type="entry name" value="NA-bd_OB_tRNA"/>
</dbReference>
<evidence type="ECO:0000256" key="5">
    <source>
        <dbReference type="ARBA" id="ARBA00022917"/>
    </source>
</evidence>
<evidence type="ECO:0000256" key="3">
    <source>
        <dbReference type="ARBA" id="ARBA00022741"/>
    </source>
</evidence>
<dbReference type="InterPro" id="IPR004524">
    <property type="entry name" value="Asp-tRNA-ligase_1"/>
</dbReference>
<dbReference type="HAMAP" id="MF_00044">
    <property type="entry name" value="Asp_tRNA_synth_type1"/>
    <property type="match status" value="1"/>
</dbReference>
<dbReference type="PRINTS" id="PR01042">
    <property type="entry name" value="TRNASYNTHASP"/>
</dbReference>
<evidence type="ECO:0000256" key="4">
    <source>
        <dbReference type="ARBA" id="ARBA00022840"/>
    </source>
</evidence>
<dbReference type="InterPro" id="IPR012340">
    <property type="entry name" value="NA-bd_OB-fold"/>
</dbReference>
<dbReference type="GeneID" id="100369250"/>
<evidence type="ECO:0000259" key="7">
    <source>
        <dbReference type="PROSITE" id="PS50862"/>
    </source>
</evidence>
<gene>
    <name evidence="9" type="primary">LOC100369250</name>
</gene>
<organism evidence="8 9">
    <name type="scientific">Saccoglossus kowalevskii</name>
    <name type="common">Acorn worm</name>
    <dbReference type="NCBI Taxonomy" id="10224"/>
    <lineage>
        <taxon>Eukaryota</taxon>
        <taxon>Metazoa</taxon>
        <taxon>Hemichordata</taxon>
        <taxon>Enteropneusta</taxon>
        <taxon>Harrimaniidae</taxon>
        <taxon>Saccoglossus</taxon>
    </lineage>
</organism>
<dbReference type="SUPFAM" id="SSF55681">
    <property type="entry name" value="Class II aaRS and biotin synthetases"/>
    <property type="match status" value="1"/>
</dbReference>
<dbReference type="InterPro" id="IPR047089">
    <property type="entry name" value="Asp-tRNA-ligase_1_N"/>
</dbReference>
<dbReference type="Pfam" id="PF00152">
    <property type="entry name" value="tRNA-synt_2"/>
    <property type="match status" value="1"/>
</dbReference>
<protein>
    <submittedName>
        <fullName evidence="9">Aspartate--tRNA ligase, mitochondrial-like</fullName>
    </submittedName>
</protein>
<dbReference type="Gene3D" id="2.40.50.140">
    <property type="entry name" value="Nucleic acid-binding proteins"/>
    <property type="match status" value="1"/>
</dbReference>
<dbReference type="PANTHER" id="PTHR22594">
    <property type="entry name" value="ASPARTYL/LYSYL-TRNA SYNTHETASE"/>
    <property type="match status" value="1"/>
</dbReference>
<dbReference type="Proteomes" id="UP000694865">
    <property type="component" value="Unplaced"/>
</dbReference>
<evidence type="ECO:0000313" key="8">
    <source>
        <dbReference type="Proteomes" id="UP000694865"/>
    </source>
</evidence>
<feature type="domain" description="Aminoacyl-transfer RNA synthetases class-II family profile" evidence="7">
    <location>
        <begin position="188"/>
        <end position="623"/>
    </location>
</feature>
<keyword evidence="6" id="KW-0030">Aminoacyl-tRNA synthetase</keyword>
<keyword evidence="5" id="KW-0648">Protein biosynthesis</keyword>
<sequence length="643" mass="73590">MRHVCSLCKVACLRTLPTFYRLSLRNAVSRTLKLQQPLTRNTSQACNSFCQRSHTCGELRASHIGEPVTLYGWVQYKRFDFMLTLKDAYGITQIVAANTQNCISSVLSKIRSESVIKITGKVQPRQNEQINKEMLTGEIEVLAEDIELISECKDKLPFQPKDHAKVKESLRMQYRYLDIRTSKMQENLRLRSRIAMKMREFLCNHHGFVEVETPTMFKQTPGGSQEFVIPTRHPERFYCLPQSPQQFKQLLMVGGLDRYFQFARCYRDEGTKPDRQPEFTQVDLEMSFVNRENIYSLVEGMIEYSWPSNKTNLTLPFPKMTYADAIAKYGTDKPDTRFDMKLHDVSDIFINSGLSIFDDALKSTEGTVQAIAIRPHTHITNRDLENLQKLAKTRSEHGVIFIQVKDETTWRSPISKYLKDDMKNRLGDLLHMKPGDVILLAAGKYLSTCLLLGHMRIAVADLLETKGVNVRKTRSNAFVWVEDFPLFLPKENGKCESQTVELESAHHPFTAPHPEDAEFIYTKPDKVRSLHYDLVYNGAEIAGGSIRIHDAKLQKYVLDEILKEDSSSLYHLLEALESGAPTHGGIAIGFDRYISMLRGTQSIRDVIAFPKSWEGNDLMSGAPTKLTNEDIKDYHIEIQKKKS</sequence>
<dbReference type="InterPro" id="IPR029351">
    <property type="entry name" value="GAD_dom"/>
</dbReference>
<keyword evidence="8" id="KW-1185">Reference proteome</keyword>
<dbReference type="Gene3D" id="3.30.930.10">
    <property type="entry name" value="Bira Bifunctional Protein, Domain 2"/>
    <property type="match status" value="1"/>
</dbReference>
<evidence type="ECO:0000256" key="1">
    <source>
        <dbReference type="ARBA" id="ARBA00006303"/>
    </source>
</evidence>
<comment type="similarity">
    <text evidence="1">Belongs to the class-II aminoacyl-tRNA synthetase family. Type 1 subfamily.</text>
</comment>
<dbReference type="InterPro" id="IPR045864">
    <property type="entry name" value="aa-tRNA-synth_II/BPL/LPL"/>
</dbReference>
<dbReference type="InterPro" id="IPR004364">
    <property type="entry name" value="Aa-tRNA-synt_II"/>
</dbReference>
<dbReference type="SUPFAM" id="SSF50249">
    <property type="entry name" value="Nucleic acid-binding proteins"/>
    <property type="match status" value="1"/>
</dbReference>
<dbReference type="InterPro" id="IPR002312">
    <property type="entry name" value="Asp/Asn-tRNA-synth_IIb"/>
</dbReference>
<keyword evidence="2" id="KW-0436">Ligase</keyword>
<evidence type="ECO:0000313" key="9">
    <source>
        <dbReference type="RefSeq" id="XP_006823531.1"/>
    </source>
</evidence>
<dbReference type="Pfam" id="PF01336">
    <property type="entry name" value="tRNA_anti-codon"/>
    <property type="match status" value="1"/>
</dbReference>
<evidence type="ECO:0000256" key="6">
    <source>
        <dbReference type="ARBA" id="ARBA00023146"/>
    </source>
</evidence>
<keyword evidence="3" id="KW-0547">Nucleotide-binding</keyword>
<proteinExistence type="inferred from homology"/>
<dbReference type="SUPFAM" id="SSF55261">
    <property type="entry name" value="GAD domain-like"/>
    <property type="match status" value="1"/>
</dbReference>